<proteinExistence type="predicted"/>
<evidence type="ECO:0000313" key="8">
    <source>
        <dbReference type="Proteomes" id="UP000255355"/>
    </source>
</evidence>
<dbReference type="Gene3D" id="1.10.10.60">
    <property type="entry name" value="Homeodomain-like"/>
    <property type="match status" value="1"/>
</dbReference>
<evidence type="ECO:0000256" key="2">
    <source>
        <dbReference type="ARBA" id="ARBA00023015"/>
    </source>
</evidence>
<dbReference type="AlphaFoldDB" id="A0A370H9I8"/>
<dbReference type="InterPro" id="IPR050109">
    <property type="entry name" value="HTH-type_TetR-like_transc_reg"/>
</dbReference>
<dbReference type="EMBL" id="QQAZ01000003">
    <property type="protein sequence ID" value="RDI52900.1"/>
    <property type="molecule type" value="Genomic_DNA"/>
</dbReference>
<dbReference type="Pfam" id="PF13977">
    <property type="entry name" value="TetR_C_6"/>
    <property type="match status" value="1"/>
</dbReference>
<dbReference type="InterPro" id="IPR001647">
    <property type="entry name" value="HTH_TetR"/>
</dbReference>
<dbReference type="Gene3D" id="1.10.357.10">
    <property type="entry name" value="Tetracycline Repressor, domain 2"/>
    <property type="match status" value="1"/>
</dbReference>
<keyword evidence="8" id="KW-1185">Reference proteome</keyword>
<dbReference type="SUPFAM" id="SSF46689">
    <property type="entry name" value="Homeodomain-like"/>
    <property type="match status" value="1"/>
</dbReference>
<dbReference type="RefSeq" id="WP_068031664.1">
    <property type="nucleotide sequence ID" value="NZ_QQAZ01000003.1"/>
</dbReference>
<dbReference type="PROSITE" id="PS50977">
    <property type="entry name" value="HTH_TETR_2"/>
    <property type="match status" value="1"/>
</dbReference>
<comment type="caution">
    <text evidence="7">The sequence shown here is derived from an EMBL/GenBank/DDBJ whole genome shotgun (WGS) entry which is preliminary data.</text>
</comment>
<organism evidence="7 8">
    <name type="scientific">Nocardia mexicana</name>
    <dbReference type="NCBI Taxonomy" id="279262"/>
    <lineage>
        <taxon>Bacteria</taxon>
        <taxon>Bacillati</taxon>
        <taxon>Actinomycetota</taxon>
        <taxon>Actinomycetes</taxon>
        <taxon>Mycobacteriales</taxon>
        <taxon>Nocardiaceae</taxon>
        <taxon>Nocardia</taxon>
    </lineage>
</organism>
<keyword evidence="4" id="KW-0804">Transcription</keyword>
<dbReference type="PROSITE" id="PS01081">
    <property type="entry name" value="HTH_TETR_1"/>
    <property type="match status" value="1"/>
</dbReference>
<keyword evidence="3 5" id="KW-0238">DNA-binding</keyword>
<dbReference type="InterPro" id="IPR009057">
    <property type="entry name" value="Homeodomain-like_sf"/>
</dbReference>
<dbReference type="InterPro" id="IPR036271">
    <property type="entry name" value="Tet_transcr_reg_TetR-rel_C_sf"/>
</dbReference>
<feature type="domain" description="HTH tetR-type" evidence="6">
    <location>
        <begin position="10"/>
        <end position="70"/>
    </location>
</feature>
<accession>A0A370H9I8</accession>
<evidence type="ECO:0000259" key="6">
    <source>
        <dbReference type="PROSITE" id="PS50977"/>
    </source>
</evidence>
<dbReference type="PRINTS" id="PR00455">
    <property type="entry name" value="HTHTETR"/>
</dbReference>
<protein>
    <submittedName>
        <fullName evidence="7">TetR family transcriptional regulator</fullName>
    </submittedName>
</protein>
<keyword evidence="2" id="KW-0805">Transcription regulation</keyword>
<dbReference type="PANTHER" id="PTHR30055:SF234">
    <property type="entry name" value="HTH-TYPE TRANSCRIPTIONAL REGULATOR BETI"/>
    <property type="match status" value="1"/>
</dbReference>
<evidence type="ECO:0000256" key="4">
    <source>
        <dbReference type="ARBA" id="ARBA00023163"/>
    </source>
</evidence>
<reference evidence="7 8" key="1">
    <citation type="submission" date="2018-07" db="EMBL/GenBank/DDBJ databases">
        <title>Genomic Encyclopedia of Type Strains, Phase IV (KMG-IV): sequencing the most valuable type-strain genomes for metagenomic binning, comparative biology and taxonomic classification.</title>
        <authorList>
            <person name="Goeker M."/>
        </authorList>
    </citation>
    <scope>NUCLEOTIDE SEQUENCE [LARGE SCALE GENOMIC DNA]</scope>
    <source>
        <strain evidence="7 8">DSM 44952</strain>
    </source>
</reference>
<sequence>MPRLTEEYRAARRQQVVDAARRCFTRTGFHATSMQDVFTESGLSAGAVYGYFASKEALVAAIVDEVVAEITAGFDEVLGAAELPPITEVLQQLFTVVDKQDGRREFAALVVQVWAEAVRNPVLGAVLAEKYRDFREGFTRIVRRYQQEGLLDPAAKPGDVARVLTTFGPAFLFQQALLDGVGARAFSNGLRPLLQPPV</sequence>
<keyword evidence="1" id="KW-0678">Repressor</keyword>
<feature type="DNA-binding region" description="H-T-H motif" evidence="5">
    <location>
        <begin position="33"/>
        <end position="52"/>
    </location>
</feature>
<evidence type="ECO:0000313" key="7">
    <source>
        <dbReference type="EMBL" id="RDI52900.1"/>
    </source>
</evidence>
<gene>
    <name evidence="7" type="ORF">DFR68_103287</name>
</gene>
<dbReference type="InterPro" id="IPR023772">
    <property type="entry name" value="DNA-bd_HTH_TetR-type_CS"/>
</dbReference>
<dbReference type="OrthoDB" id="5242390at2"/>
<dbReference type="GO" id="GO:0003700">
    <property type="term" value="F:DNA-binding transcription factor activity"/>
    <property type="evidence" value="ECO:0007669"/>
    <property type="project" value="TreeGrafter"/>
</dbReference>
<dbReference type="Pfam" id="PF00440">
    <property type="entry name" value="TetR_N"/>
    <property type="match status" value="1"/>
</dbReference>
<dbReference type="SUPFAM" id="SSF48498">
    <property type="entry name" value="Tetracyclin repressor-like, C-terminal domain"/>
    <property type="match status" value="1"/>
</dbReference>
<dbReference type="InterPro" id="IPR039538">
    <property type="entry name" value="BetI_C"/>
</dbReference>
<dbReference type="Proteomes" id="UP000255355">
    <property type="component" value="Unassembled WGS sequence"/>
</dbReference>
<dbReference type="STRING" id="1210089.GCA_001613165_07604"/>
<dbReference type="GO" id="GO:0000976">
    <property type="term" value="F:transcription cis-regulatory region binding"/>
    <property type="evidence" value="ECO:0007669"/>
    <property type="project" value="TreeGrafter"/>
</dbReference>
<evidence type="ECO:0000256" key="1">
    <source>
        <dbReference type="ARBA" id="ARBA00022491"/>
    </source>
</evidence>
<name>A0A370H9I8_9NOCA</name>
<evidence type="ECO:0000256" key="5">
    <source>
        <dbReference type="PROSITE-ProRule" id="PRU00335"/>
    </source>
</evidence>
<evidence type="ECO:0000256" key="3">
    <source>
        <dbReference type="ARBA" id="ARBA00023125"/>
    </source>
</evidence>
<dbReference type="PANTHER" id="PTHR30055">
    <property type="entry name" value="HTH-TYPE TRANSCRIPTIONAL REGULATOR RUTR"/>
    <property type="match status" value="1"/>
</dbReference>